<protein>
    <submittedName>
        <fullName evidence="2">Uncharacterized protein</fullName>
    </submittedName>
</protein>
<reference evidence="2 3" key="2">
    <citation type="journal article" date="2021" name="Curr. Genet.">
        <title>Genetic response to nitrogen starvation in the aggressive Eucalyptus foliar pathogen Teratosphaeria destructans.</title>
        <authorList>
            <person name="Havenga M."/>
            <person name="Wingfield B.D."/>
            <person name="Wingfield M.J."/>
            <person name="Dreyer L.L."/>
            <person name="Roets F."/>
            <person name="Aylward J."/>
        </authorList>
    </citation>
    <scope>NUCLEOTIDE SEQUENCE [LARGE SCALE GENOMIC DNA]</scope>
    <source>
        <strain evidence="2">CMW44962</strain>
    </source>
</reference>
<proteinExistence type="predicted"/>
<feature type="compositionally biased region" description="Polar residues" evidence="1">
    <location>
        <begin position="300"/>
        <end position="313"/>
    </location>
</feature>
<reference evidence="2 3" key="1">
    <citation type="journal article" date="2018" name="IMA Fungus">
        <title>IMA Genome-F 10: Nine draft genome sequences of Claviceps purpurea s.lat., including C. arundinis, C. humidiphila, and C. cf. spartinae, pseudomolecules for the pitch canker pathogen Fusarium circinatum, draft genome of Davidsoniella eucalypti, Grosmannia galeiformis, Quambalaria eucalypti, and Teratosphaeria destructans.</title>
        <authorList>
            <person name="Wingfield B.D."/>
            <person name="Liu M."/>
            <person name="Nguyen H.D."/>
            <person name="Lane F.A."/>
            <person name="Morgan S.W."/>
            <person name="De Vos L."/>
            <person name="Wilken P.M."/>
            <person name="Duong T.A."/>
            <person name="Aylward J."/>
            <person name="Coetzee M.P."/>
            <person name="Dadej K."/>
            <person name="De Beer Z.W."/>
            <person name="Findlay W."/>
            <person name="Havenga M."/>
            <person name="Kolarik M."/>
            <person name="Menzies J.G."/>
            <person name="Naidoo K."/>
            <person name="Pochopski O."/>
            <person name="Shoukouhi P."/>
            <person name="Santana Q.C."/>
            <person name="Seifert K.A."/>
            <person name="Soal N."/>
            <person name="Steenkamp E.T."/>
            <person name="Tatham C.T."/>
            <person name="van der Nest M.A."/>
            <person name="Wingfield M.J."/>
        </authorList>
    </citation>
    <scope>NUCLEOTIDE SEQUENCE [LARGE SCALE GENOMIC DNA]</scope>
    <source>
        <strain evidence="2">CMW44962</strain>
    </source>
</reference>
<feature type="compositionally biased region" description="Polar residues" evidence="1">
    <location>
        <begin position="7"/>
        <end position="19"/>
    </location>
</feature>
<gene>
    <name evidence="2" type="ORF">Tdes44962_MAKER03460</name>
</gene>
<dbReference type="EMBL" id="RIBY02001979">
    <property type="protein sequence ID" value="KAH9826467.1"/>
    <property type="molecule type" value="Genomic_DNA"/>
</dbReference>
<evidence type="ECO:0000256" key="1">
    <source>
        <dbReference type="SAM" id="MobiDB-lite"/>
    </source>
</evidence>
<feature type="region of interest" description="Disordered" evidence="1">
    <location>
        <begin position="142"/>
        <end position="165"/>
    </location>
</feature>
<comment type="caution">
    <text evidence="2">The sequence shown here is derived from an EMBL/GenBank/DDBJ whole genome shotgun (WGS) entry which is preliminary data.</text>
</comment>
<organism evidence="2 3">
    <name type="scientific">Teratosphaeria destructans</name>
    <dbReference type="NCBI Taxonomy" id="418781"/>
    <lineage>
        <taxon>Eukaryota</taxon>
        <taxon>Fungi</taxon>
        <taxon>Dikarya</taxon>
        <taxon>Ascomycota</taxon>
        <taxon>Pezizomycotina</taxon>
        <taxon>Dothideomycetes</taxon>
        <taxon>Dothideomycetidae</taxon>
        <taxon>Mycosphaerellales</taxon>
        <taxon>Teratosphaeriaceae</taxon>
        <taxon>Teratosphaeria</taxon>
    </lineage>
</organism>
<name>A0A9W7SQ29_9PEZI</name>
<evidence type="ECO:0000313" key="3">
    <source>
        <dbReference type="Proteomes" id="UP001138500"/>
    </source>
</evidence>
<feature type="compositionally biased region" description="Low complexity" evidence="1">
    <location>
        <begin position="20"/>
        <end position="36"/>
    </location>
</feature>
<dbReference type="OrthoDB" id="10346464at2759"/>
<accession>A0A9W7SQ29</accession>
<keyword evidence="3" id="KW-1185">Reference proteome</keyword>
<feature type="compositionally biased region" description="Polar residues" evidence="1">
    <location>
        <begin position="240"/>
        <end position="253"/>
    </location>
</feature>
<sequence>MAKLATRLSSASTEKSGTPTENSSISSEKSSASTANRQAPGTKRAKGIQDLRRATAKLGNQTIDKIRKVIYKVSYFGSVPAPEDRVFRGGFRNDSQTFGMFVEDLDPVVEAIRIQQNFTRRFGCEECPILVEALREVNQRRELGQQNGAKRGDAKPNSKSAEQAEVEWSIGDDKLLLVDDQLPTENCELQNGVSKACLLNRSWEILKEDEEDHTPFTLRDTPFSASTASRRDGSVWTEGRPTSSTIPKASSFGSAAEHVPQAWLRAPTPPPRSRTSGSNSSLAHVATQFEAEWKAKTTLASHISTSSRPTTGVDSVVDMTPEQYSPARASWRTCRPKSDD</sequence>
<feature type="region of interest" description="Disordered" evidence="1">
    <location>
        <begin position="1"/>
        <end position="49"/>
    </location>
</feature>
<feature type="region of interest" description="Disordered" evidence="1">
    <location>
        <begin position="215"/>
        <end position="257"/>
    </location>
</feature>
<dbReference type="Proteomes" id="UP001138500">
    <property type="component" value="Unassembled WGS sequence"/>
</dbReference>
<evidence type="ECO:0000313" key="2">
    <source>
        <dbReference type="EMBL" id="KAH9826467.1"/>
    </source>
</evidence>
<feature type="region of interest" description="Disordered" evidence="1">
    <location>
        <begin position="300"/>
        <end position="340"/>
    </location>
</feature>
<dbReference type="AlphaFoldDB" id="A0A9W7SQ29"/>